<evidence type="ECO:0000313" key="3">
    <source>
        <dbReference type="Proteomes" id="UP000748308"/>
    </source>
</evidence>
<keyword evidence="1" id="KW-0812">Transmembrane</keyword>
<name>A0A937XA57_UNCEI</name>
<keyword evidence="1" id="KW-0472">Membrane</keyword>
<dbReference type="EMBL" id="VGIY01000071">
    <property type="protein sequence ID" value="MBM3317062.1"/>
    <property type="molecule type" value="Genomic_DNA"/>
</dbReference>
<gene>
    <name evidence="2" type="ORF">FJY75_04335</name>
</gene>
<accession>A0A937XA57</accession>
<dbReference type="Proteomes" id="UP000748308">
    <property type="component" value="Unassembled WGS sequence"/>
</dbReference>
<feature type="transmembrane region" description="Helical" evidence="1">
    <location>
        <begin position="103"/>
        <end position="127"/>
    </location>
</feature>
<protein>
    <submittedName>
        <fullName evidence="2">Uncharacterized protein</fullName>
    </submittedName>
</protein>
<comment type="caution">
    <text evidence="2">The sequence shown here is derived from an EMBL/GenBank/DDBJ whole genome shotgun (WGS) entry which is preliminary data.</text>
</comment>
<feature type="transmembrane region" description="Helical" evidence="1">
    <location>
        <begin position="139"/>
        <end position="158"/>
    </location>
</feature>
<feature type="transmembrane region" description="Helical" evidence="1">
    <location>
        <begin position="7"/>
        <end position="27"/>
    </location>
</feature>
<evidence type="ECO:0000313" key="2">
    <source>
        <dbReference type="EMBL" id="MBM3317062.1"/>
    </source>
</evidence>
<reference evidence="2" key="1">
    <citation type="submission" date="2019-03" db="EMBL/GenBank/DDBJ databases">
        <title>Lake Tanganyika Metagenome-Assembled Genomes (MAGs).</title>
        <authorList>
            <person name="Tran P."/>
        </authorList>
    </citation>
    <scope>NUCLEOTIDE SEQUENCE</scope>
    <source>
        <strain evidence="2">M_DeepCast_400m_m2_100</strain>
    </source>
</reference>
<dbReference type="AlphaFoldDB" id="A0A937XA57"/>
<proteinExistence type="predicted"/>
<evidence type="ECO:0000256" key="1">
    <source>
        <dbReference type="SAM" id="Phobius"/>
    </source>
</evidence>
<sequence length="212" mass="23234">MKKQVPILLAVVASLCPVVGFLLPQPWVDEWMNRRLDEWMVIIASFALVLGVVSVVQVNLHKVRRRSRGWGFSLALLLSLGIMSAFGLFGGQGERADGSLHPFTWVFQFAFSPLQATMFSLLAFYVASASYRAFRVRNVEASLLLVGAVLIMIGRIPLGQAIHPLVPQIAEWIMQFPNTAAQRGIIIGAALGAAAMSIRVMVGIERPYLGKS</sequence>
<feature type="transmembrane region" description="Helical" evidence="1">
    <location>
        <begin position="72"/>
        <end position="91"/>
    </location>
</feature>
<organism evidence="2 3">
    <name type="scientific">Eiseniibacteriota bacterium</name>
    <dbReference type="NCBI Taxonomy" id="2212470"/>
    <lineage>
        <taxon>Bacteria</taxon>
        <taxon>Candidatus Eiseniibacteriota</taxon>
    </lineage>
</organism>
<feature type="transmembrane region" description="Helical" evidence="1">
    <location>
        <begin position="39"/>
        <end position="60"/>
    </location>
</feature>
<keyword evidence="1" id="KW-1133">Transmembrane helix</keyword>
<feature type="transmembrane region" description="Helical" evidence="1">
    <location>
        <begin position="184"/>
        <end position="202"/>
    </location>
</feature>